<gene>
    <name evidence="1" type="ORF">GCM10011282_32040</name>
</gene>
<dbReference type="EMBL" id="BMYT01000006">
    <property type="protein sequence ID" value="GGX23531.1"/>
    <property type="molecule type" value="Genomic_DNA"/>
</dbReference>
<dbReference type="Proteomes" id="UP000620127">
    <property type="component" value="Unassembled WGS sequence"/>
</dbReference>
<proteinExistence type="predicted"/>
<organism evidence="1 2">
    <name type="scientific">Undibacterium macrobrachii</name>
    <dbReference type="NCBI Taxonomy" id="1119058"/>
    <lineage>
        <taxon>Bacteria</taxon>
        <taxon>Pseudomonadati</taxon>
        <taxon>Pseudomonadota</taxon>
        <taxon>Betaproteobacteria</taxon>
        <taxon>Burkholderiales</taxon>
        <taxon>Oxalobacteraceae</taxon>
        <taxon>Undibacterium</taxon>
    </lineage>
</organism>
<dbReference type="RefSeq" id="WP_229827324.1">
    <property type="nucleotide sequence ID" value="NZ_BMYT01000006.1"/>
</dbReference>
<evidence type="ECO:0000313" key="1">
    <source>
        <dbReference type="EMBL" id="GGX23531.1"/>
    </source>
</evidence>
<keyword evidence="2" id="KW-1185">Reference proteome</keyword>
<name>A0ABQ2XM35_9BURK</name>
<accession>A0ABQ2XM35</accession>
<sequence>MPNFYKFLPYIFVAGIGVSTHASADGLSDLKAALVRLQGQTPVKAFVEAKTWNRQGEGKDQEETQGLASVSIEESSRGLQVLYSKEMLLKLESEERQREKDKKAKTPTLSALSEVNSSALRPMISAASSLSRSLEKANFKSEKMDSFNGKPARLLNFEMSIDKLNERDRKYMKKFDGQIDVWIAADGTPLASRLTQAVSGRAYVVISFEMKNEEEWLYGTVGDRLVALKKESKNSGAGMGEKGEGKVIKTLQIQAL</sequence>
<protein>
    <submittedName>
        <fullName evidence="1">Uncharacterized protein</fullName>
    </submittedName>
</protein>
<reference evidence="2" key="1">
    <citation type="journal article" date="2019" name="Int. J. Syst. Evol. Microbiol.">
        <title>The Global Catalogue of Microorganisms (GCM) 10K type strain sequencing project: providing services to taxonomists for standard genome sequencing and annotation.</title>
        <authorList>
            <consortium name="The Broad Institute Genomics Platform"/>
            <consortium name="The Broad Institute Genome Sequencing Center for Infectious Disease"/>
            <person name="Wu L."/>
            <person name="Ma J."/>
        </authorList>
    </citation>
    <scope>NUCLEOTIDE SEQUENCE [LARGE SCALE GENOMIC DNA]</scope>
    <source>
        <strain evidence="2">KCTC 23916</strain>
    </source>
</reference>
<comment type="caution">
    <text evidence="1">The sequence shown here is derived from an EMBL/GenBank/DDBJ whole genome shotgun (WGS) entry which is preliminary data.</text>
</comment>
<evidence type="ECO:0000313" key="2">
    <source>
        <dbReference type="Proteomes" id="UP000620127"/>
    </source>
</evidence>